<dbReference type="GO" id="GO:0008865">
    <property type="term" value="F:fructokinase activity"/>
    <property type="evidence" value="ECO:0007669"/>
    <property type="project" value="UniProtKB-EC"/>
</dbReference>
<comment type="cofactor">
    <cofactor evidence="1">
        <name>Mg(2+)</name>
        <dbReference type="ChEBI" id="CHEBI:18420"/>
    </cofactor>
</comment>
<dbReference type="STRING" id="530564.Psta_3461"/>
<dbReference type="Gene3D" id="3.30.420.40">
    <property type="match status" value="2"/>
</dbReference>
<dbReference type="Pfam" id="PF00480">
    <property type="entry name" value="ROK"/>
    <property type="match status" value="1"/>
</dbReference>
<evidence type="ECO:0000256" key="12">
    <source>
        <dbReference type="ARBA" id="ARBA00048451"/>
    </source>
</evidence>
<proteinExistence type="inferred from homology"/>
<name>D2QYG4_PIRSD</name>
<accession>D2QYG4</accession>
<evidence type="ECO:0000256" key="11">
    <source>
        <dbReference type="ARBA" id="ARBA00038887"/>
    </source>
</evidence>
<dbReference type="KEGG" id="psl:Psta_3461"/>
<gene>
    <name evidence="13" type="ordered locus">Psta_3461</name>
</gene>
<keyword evidence="5" id="KW-0547">Nucleotide-binding</keyword>
<evidence type="ECO:0000256" key="7">
    <source>
        <dbReference type="ARBA" id="ARBA00022833"/>
    </source>
</evidence>
<dbReference type="eggNOG" id="COG1940">
    <property type="taxonomic scope" value="Bacteria"/>
</dbReference>
<evidence type="ECO:0000256" key="2">
    <source>
        <dbReference type="ARBA" id="ARBA00006479"/>
    </source>
</evidence>
<dbReference type="InterPro" id="IPR043129">
    <property type="entry name" value="ATPase_NBD"/>
</dbReference>
<keyword evidence="4" id="KW-0479">Metal-binding</keyword>
<evidence type="ECO:0000313" key="13">
    <source>
        <dbReference type="EMBL" id="ADB18123.1"/>
    </source>
</evidence>
<evidence type="ECO:0000256" key="10">
    <source>
        <dbReference type="ARBA" id="ARBA00023277"/>
    </source>
</evidence>
<sequence length="318" mass="33222">MTHSHQPLWGAIEAGGTKFVCVVGYGPGERLLARQQFATGANPAALMQQVVTWFLARQAEHGALAGLGVASFGPVDLHPASRTYGQITTTPKPGWQNADILGPLRSALAGIPIALDTDVNGAALGEHRWGAAQGLDDFVYITAGTGIGGGGMARGRLLHGMVHPEMGHLGLPRIAGDTFEGACPFHGRCWEGLCSGPAIAQRAGRPAETIPPDDPAWDLTIRYMAHALANITYVLSPRKIILGGSVRKAGLLGEEALFQQLRLRLREVLAGYIASPALTQDGIETFVVPPTLGDDAGICGAIALAAQQIEPPAPSSSN</sequence>
<keyword evidence="9" id="KW-0460">Magnesium</keyword>
<evidence type="ECO:0000256" key="9">
    <source>
        <dbReference type="ARBA" id="ARBA00022842"/>
    </source>
</evidence>
<dbReference type="OrthoDB" id="9795247at2"/>
<dbReference type="Proteomes" id="UP000001887">
    <property type="component" value="Chromosome"/>
</dbReference>
<evidence type="ECO:0000256" key="4">
    <source>
        <dbReference type="ARBA" id="ARBA00022723"/>
    </source>
</evidence>
<dbReference type="GO" id="GO:0005524">
    <property type="term" value="F:ATP binding"/>
    <property type="evidence" value="ECO:0007669"/>
    <property type="project" value="UniProtKB-KW"/>
</dbReference>
<dbReference type="GO" id="GO:0046872">
    <property type="term" value="F:metal ion binding"/>
    <property type="evidence" value="ECO:0007669"/>
    <property type="project" value="UniProtKB-KW"/>
</dbReference>
<comment type="similarity">
    <text evidence="2">Belongs to the ROK (NagC/XylR) family.</text>
</comment>
<dbReference type="CDD" id="cd24067">
    <property type="entry name" value="ASKHA_NBD_ROK_BsFRK-like"/>
    <property type="match status" value="1"/>
</dbReference>
<evidence type="ECO:0000256" key="1">
    <source>
        <dbReference type="ARBA" id="ARBA00001946"/>
    </source>
</evidence>
<keyword evidence="14" id="KW-1185">Reference proteome</keyword>
<dbReference type="InterPro" id="IPR000600">
    <property type="entry name" value="ROK"/>
</dbReference>
<organism evidence="13 14">
    <name type="scientific">Pirellula staleyi (strain ATCC 27377 / DSM 6068 / ICPB 4128)</name>
    <name type="common">Pirella staleyi</name>
    <dbReference type="NCBI Taxonomy" id="530564"/>
    <lineage>
        <taxon>Bacteria</taxon>
        <taxon>Pseudomonadati</taxon>
        <taxon>Planctomycetota</taxon>
        <taxon>Planctomycetia</taxon>
        <taxon>Pirellulales</taxon>
        <taxon>Pirellulaceae</taxon>
        <taxon>Pirellula</taxon>
    </lineage>
</organism>
<dbReference type="FunFam" id="3.30.420.40:FF:000153">
    <property type="entry name" value="Putative fructokinase"/>
    <property type="match status" value="1"/>
</dbReference>
<dbReference type="PANTHER" id="PTHR42742">
    <property type="entry name" value="TRANSCRIPTIONAL REPRESSOR MPRA"/>
    <property type="match status" value="1"/>
</dbReference>
<dbReference type="SUPFAM" id="SSF53067">
    <property type="entry name" value="Actin-like ATPase domain"/>
    <property type="match status" value="1"/>
</dbReference>
<protein>
    <recommendedName>
        <fullName evidence="11">fructokinase</fullName>
        <ecNumber evidence="11">2.7.1.4</ecNumber>
    </recommendedName>
</protein>
<keyword evidence="3" id="KW-0808">Transferase</keyword>
<dbReference type="EMBL" id="CP001848">
    <property type="protein sequence ID" value="ADB18123.1"/>
    <property type="molecule type" value="Genomic_DNA"/>
</dbReference>
<dbReference type="HOGENOM" id="CLU_036604_3_0_0"/>
<evidence type="ECO:0000256" key="8">
    <source>
        <dbReference type="ARBA" id="ARBA00022840"/>
    </source>
</evidence>
<dbReference type="EC" id="2.7.1.4" evidence="11"/>
<keyword evidence="7" id="KW-0862">Zinc</keyword>
<dbReference type="PANTHER" id="PTHR42742:SF3">
    <property type="entry name" value="FRUCTOKINASE"/>
    <property type="match status" value="1"/>
</dbReference>
<evidence type="ECO:0000256" key="6">
    <source>
        <dbReference type="ARBA" id="ARBA00022777"/>
    </source>
</evidence>
<reference evidence="13 14" key="1">
    <citation type="journal article" date="2009" name="Stand. Genomic Sci.">
        <title>Complete genome sequence of Pirellula staleyi type strain (ATCC 27377).</title>
        <authorList>
            <person name="Clum A."/>
            <person name="Tindall B.J."/>
            <person name="Sikorski J."/>
            <person name="Ivanova N."/>
            <person name="Mavrommatis K."/>
            <person name="Lucas S."/>
            <person name="Glavina del Rio T."/>
            <person name="Nolan M."/>
            <person name="Chen F."/>
            <person name="Tice H."/>
            <person name="Pitluck S."/>
            <person name="Cheng J.F."/>
            <person name="Chertkov O."/>
            <person name="Brettin T."/>
            <person name="Han C."/>
            <person name="Detter J.C."/>
            <person name="Kuske C."/>
            <person name="Bruce D."/>
            <person name="Goodwin L."/>
            <person name="Ovchinikova G."/>
            <person name="Pati A."/>
            <person name="Mikhailova N."/>
            <person name="Chen A."/>
            <person name="Palaniappan K."/>
            <person name="Land M."/>
            <person name="Hauser L."/>
            <person name="Chang Y.J."/>
            <person name="Jeffries C.D."/>
            <person name="Chain P."/>
            <person name="Rohde M."/>
            <person name="Goker M."/>
            <person name="Bristow J."/>
            <person name="Eisen J.A."/>
            <person name="Markowitz V."/>
            <person name="Hugenholtz P."/>
            <person name="Kyrpides N.C."/>
            <person name="Klenk H.P."/>
            <person name="Lapidus A."/>
        </authorList>
    </citation>
    <scope>NUCLEOTIDE SEQUENCE [LARGE SCALE GENOMIC DNA]</scope>
    <source>
        <strain evidence="14">ATCC 27377 / DSM 6068 / ICPB 4128</strain>
    </source>
</reference>
<keyword evidence="8" id="KW-0067">ATP-binding</keyword>
<dbReference type="AlphaFoldDB" id="D2QYG4"/>
<keyword evidence="6" id="KW-0418">Kinase</keyword>
<evidence type="ECO:0000313" key="14">
    <source>
        <dbReference type="Proteomes" id="UP000001887"/>
    </source>
</evidence>
<dbReference type="InterPro" id="IPR051804">
    <property type="entry name" value="Carb_Metab_Reg_Kinase/Isom"/>
</dbReference>
<keyword evidence="10" id="KW-0119">Carbohydrate metabolism</keyword>
<evidence type="ECO:0000256" key="3">
    <source>
        <dbReference type="ARBA" id="ARBA00022679"/>
    </source>
</evidence>
<evidence type="ECO:0000256" key="5">
    <source>
        <dbReference type="ARBA" id="ARBA00022741"/>
    </source>
</evidence>
<comment type="catalytic activity">
    <reaction evidence="12">
        <text>D-fructose + ATP = D-fructose 6-phosphate + ADP + H(+)</text>
        <dbReference type="Rhea" id="RHEA:16125"/>
        <dbReference type="ChEBI" id="CHEBI:15378"/>
        <dbReference type="ChEBI" id="CHEBI:30616"/>
        <dbReference type="ChEBI" id="CHEBI:37721"/>
        <dbReference type="ChEBI" id="CHEBI:61527"/>
        <dbReference type="ChEBI" id="CHEBI:456216"/>
        <dbReference type="EC" id="2.7.1.4"/>
    </reaction>
</comment>